<dbReference type="Proteomes" id="UP001470230">
    <property type="component" value="Unassembled WGS sequence"/>
</dbReference>
<protein>
    <submittedName>
        <fullName evidence="3">Uncharacterized protein</fullName>
    </submittedName>
</protein>
<keyword evidence="4" id="KW-1185">Reference proteome</keyword>
<name>A0ABR2JC78_9EUKA</name>
<dbReference type="InterPro" id="IPR026847">
    <property type="entry name" value="VPS13"/>
</dbReference>
<evidence type="ECO:0000313" key="3">
    <source>
        <dbReference type="EMBL" id="KAK8875334.1"/>
    </source>
</evidence>
<evidence type="ECO:0000256" key="1">
    <source>
        <dbReference type="ARBA" id="ARBA00006545"/>
    </source>
</evidence>
<reference evidence="3 4" key="1">
    <citation type="submission" date="2024-04" db="EMBL/GenBank/DDBJ databases">
        <title>Tritrichomonas musculus Genome.</title>
        <authorList>
            <person name="Alves-Ferreira E."/>
            <person name="Grigg M."/>
            <person name="Lorenzi H."/>
            <person name="Galac M."/>
        </authorList>
    </citation>
    <scope>NUCLEOTIDE SEQUENCE [LARGE SCALE GENOMIC DNA]</scope>
    <source>
        <strain evidence="3 4">EAF2021</strain>
    </source>
</reference>
<feature type="region of interest" description="Disordered" evidence="2">
    <location>
        <begin position="786"/>
        <end position="869"/>
    </location>
</feature>
<feature type="region of interest" description="Disordered" evidence="2">
    <location>
        <begin position="1969"/>
        <end position="1999"/>
    </location>
</feature>
<feature type="compositionally biased region" description="Polar residues" evidence="2">
    <location>
        <begin position="829"/>
        <end position="842"/>
    </location>
</feature>
<feature type="compositionally biased region" description="Basic and acidic residues" evidence="2">
    <location>
        <begin position="817"/>
        <end position="828"/>
    </location>
</feature>
<accession>A0ABR2JC78</accession>
<evidence type="ECO:0000313" key="4">
    <source>
        <dbReference type="Proteomes" id="UP001470230"/>
    </source>
</evidence>
<comment type="caution">
    <text evidence="3">The sequence shown here is derived from an EMBL/GenBank/DDBJ whole genome shotgun (WGS) entry which is preliminary data.</text>
</comment>
<feature type="region of interest" description="Disordered" evidence="2">
    <location>
        <begin position="1352"/>
        <end position="1384"/>
    </location>
</feature>
<dbReference type="PANTHER" id="PTHR16166:SF93">
    <property type="entry name" value="INTERMEMBRANE LIPID TRANSFER PROTEIN VPS13"/>
    <property type="match status" value="1"/>
</dbReference>
<dbReference type="PANTHER" id="PTHR16166">
    <property type="entry name" value="VACUOLAR PROTEIN SORTING-ASSOCIATED PROTEIN VPS13"/>
    <property type="match status" value="1"/>
</dbReference>
<organism evidence="3 4">
    <name type="scientific">Tritrichomonas musculus</name>
    <dbReference type="NCBI Taxonomy" id="1915356"/>
    <lineage>
        <taxon>Eukaryota</taxon>
        <taxon>Metamonada</taxon>
        <taxon>Parabasalia</taxon>
        <taxon>Tritrichomonadida</taxon>
        <taxon>Tritrichomonadidae</taxon>
        <taxon>Tritrichomonas</taxon>
    </lineage>
</organism>
<evidence type="ECO:0000256" key="2">
    <source>
        <dbReference type="SAM" id="MobiDB-lite"/>
    </source>
</evidence>
<feature type="region of interest" description="Disordered" evidence="2">
    <location>
        <begin position="1594"/>
        <end position="1617"/>
    </location>
</feature>
<dbReference type="EMBL" id="JAPFFF010000012">
    <property type="protein sequence ID" value="KAK8875334.1"/>
    <property type="molecule type" value="Genomic_DNA"/>
</dbReference>
<feature type="compositionally biased region" description="Basic and acidic residues" evidence="2">
    <location>
        <begin position="786"/>
        <end position="810"/>
    </location>
</feature>
<comment type="similarity">
    <text evidence="1">Belongs to the VPS13 family.</text>
</comment>
<proteinExistence type="inferred from homology"/>
<gene>
    <name evidence="3" type="ORF">M9Y10_005499</name>
</gene>
<sequence length="2272" mass="260406">MKKFANRSFSAFLERYFDKVDETQVSSLISDGKYEEKDISFKPSFLYSFKLPFTISSSKVDSFKIVSNSSPSIFTAEGVNLVAMYSDCKEFNPYAINPPSLSLFTNKILSEKIVKKVLFSFLLKDDKISFCIKNSTLHFEIPRCSKTNKDNTNKNKQSTLGSFGFLFDEISFSDSKTIKITNMSIYVFPQLEHMNIEKFEVFKSNLENNQSNSFILRNFNYEGQINDLQIDKEIELNFSFSQISFLKFFARKLYYLNCGCPNVYTKNSCIDWWAYSYRCFLKDKHCFNVMSAINFLKNRKTFNPKFERNQYIMYNTYKRSLFKLTNTYQEDINSVNFTSDEKDAFNDFYNQSKDTLIPSLNFKISFLSKLKIKVRNTLNGFLDLGQIQIQKDIDSISIETNHISLSYDFLPFLFLLIKDKLLFKKQNGIEFKMNTPLIKIIGNNDKNDPIGSIDINNLTISEKGFSIDSIKNFNETFLLTNISAQDTNENKKNDPNQPIPAKKNYIIKIDDTKLTTKFLFNLIFYKKSNHNYNNSRSNLNLHNFLHFFNQIEYVLSLSNVSLYINDNNIDDHFSFKMHFVNTFDSLVIGIDKITFGQIIKDFVVTATINHSYEGQSVFLDFSALKVSLFPAEIPLFVNILTEIKPFIYRYIKMIPQIKNFVFCSKGFNLLFESTEFSLAQFNISDFSFKSVCGFTQFSINNNQALFYDRKLNKWCVLMQPFNIAANIQGTCIEISLSLQFNFTRIFFNDIIKFLTSKDKRIELPRKIKIKNLTSYPLIIQEIKDKANTKADTEQSNTKEDTEQSHTKIDTEQSNTKADTEQSHTKIDTEQSNTKIYTNLNTEQENKSLNEDDDLNKQASSSDDDDIMSDDGYSAKTRLDVNAAAFLKSRKFRIEVENANKKLSESYTIDSNHLQFPLYISNQIVLSKGESSICFCSPFVIVNKTTFKNLCVHQIRKKADSEANDYDITLVGHLETKGSKLGIYHPNVLITGENDNATQIFVSHLNDTKEEENEYQMMSAIASTFDKKPQLLDIVFNGNKETILVSSQFNYEKGALFINLMNPFVIVNQVPECKSVSLSLSTPVNTNEKKKRLKHKNEVESDSPHLTAEISELPPYQKAHIPIQMIPSCSVLFQNQPTAKANNKNKNVHNSFDLMVKLNDFLGIQGKSIQSQLAHIVVSEDFQFFPIQFSESQFTFSITLKIQHNPRKGNYSLILFAPSVIENRTNLAVSINSLGNEKVSTFCEQSNKIIFGCDSFFTESRNMPVFVGYNREFKLSDRPIELCFKPFSAPLMLPSLIHKDCFLPLFYRTSMRGNRQNGSFTIIDYYKIIENKTPFDFTLTPIKELRGSNTYATFQTKESSDKRSKRRSKQNEEEDENDDRNNPQILFKQNETKPILLATSSFCYKFEIKDTAVPICLLKDNYRTCFRVEKEYFVLLTITEKKATFELSDFSSEKVFMTFTNFLPTESIFINSSASQPPICIEPNSTSLFGYDSPFESTTVSIFAMNDQVEFRCDRCYEPLSSPMNKFVVQCISKQLFEEIEHSIVVRLVDSGYEDDQNQQRQSLPNMMLINSPNGENLNINSKLKGATTISIEKESNQNLLNDDSNDRKDFENETEDDPLVNSRIMNQTNDRLSASYDIDDYECFAGYSVTVNVPIFEISLIDDRLSELALICLYQSSFVVNNDRSMMARTIQFSIKTLQVFDMNVMTLFPTVISSNPDNANFLTIDISYFDKMTVDQLKVTISPLLISPDINFLNEIFYFFRKIENTSEITNKVFSNDLLCRSKIFNFIQVDPIVIVINIKASSARNLNTPKLVTFNKNLTTSFALNGYVIHNAEIAPSFFISITNHLLQMKLNYSKIFHITSPNDILAKHAKGSGRMKADPNPTEIVTLLSIDETENRIINSKVYRHLFNFPALHFESVIEKNLKDKPAKILEALSQTESYFKLASDKMRLISNDKIDRDEYLIPQRKGRFQTLPQTREETSSKGSEPGIQGSVKKEKTANAAQTVANGFSSAAKSFRSGFTGIIRKPIEGGKENGAKGAFKGIGQGLLGVLTCTVSSVIEVGSGIAGGIRKSIMKDNTSNYMQCRPPSTFLLRCISTNSANNSDEGENSFIRNIEDVKNFFDSDLIENAELAQQVINNGQYLALPKEKEERLVFFSEVKQNAKRISYLGITTDSIFVFNASLSVLNKFDLEYITWFKKKIETLSNNDESFNNDNNANRKIVFDVYNPSNMKEIRYELELTSENAADLAVQFFSSKLRAYDIIREEQDEDK</sequence>